<dbReference type="Pfam" id="PF00440">
    <property type="entry name" value="TetR_N"/>
    <property type="match status" value="1"/>
</dbReference>
<evidence type="ECO:0000256" key="2">
    <source>
        <dbReference type="PROSITE-ProRule" id="PRU00335"/>
    </source>
</evidence>
<comment type="caution">
    <text evidence="4">The sequence shown here is derived from an EMBL/GenBank/DDBJ whole genome shotgun (WGS) entry which is preliminary data.</text>
</comment>
<evidence type="ECO:0000256" key="1">
    <source>
        <dbReference type="ARBA" id="ARBA00023125"/>
    </source>
</evidence>
<dbReference type="Gene3D" id="1.10.357.10">
    <property type="entry name" value="Tetracycline Repressor, domain 2"/>
    <property type="match status" value="1"/>
</dbReference>
<dbReference type="PROSITE" id="PS50977">
    <property type="entry name" value="HTH_TETR_2"/>
    <property type="match status" value="1"/>
</dbReference>
<evidence type="ECO:0000259" key="3">
    <source>
        <dbReference type="PROSITE" id="PS50977"/>
    </source>
</evidence>
<sequence>MVIIIKNSELKLYANSDLFKDITDKQMQILIASIELFSEKGYANTSTKEIAKKAGVAEGNIFSKYTNKRGLLDAIITPVIKSILPSAMQDLLDESMNPSNLTLDSLIRPLLKNRVIFLQENAKVLKIFISELLYDKSVVTQLLENAPAPYWAAINTTIDALKEKKLIVNWDNLEILKVIWSIIGGVVLGYLLFDQPLTKESTDHSTDALINALSI</sequence>
<protein>
    <submittedName>
        <fullName evidence="4">TetR/AcrR family transcriptional regulator</fullName>
    </submittedName>
</protein>
<name>A0ABT4JMG5_9LACO</name>
<dbReference type="Proteomes" id="UP001081467">
    <property type="component" value="Unassembled WGS sequence"/>
</dbReference>
<evidence type="ECO:0000313" key="4">
    <source>
        <dbReference type="EMBL" id="MCZ2491295.1"/>
    </source>
</evidence>
<feature type="domain" description="HTH tetR-type" evidence="3">
    <location>
        <begin position="23"/>
        <end position="83"/>
    </location>
</feature>
<proteinExistence type="predicted"/>
<dbReference type="SUPFAM" id="SSF46689">
    <property type="entry name" value="Homeodomain-like"/>
    <property type="match status" value="1"/>
</dbReference>
<dbReference type="InterPro" id="IPR050624">
    <property type="entry name" value="HTH-type_Tx_Regulator"/>
</dbReference>
<dbReference type="PANTHER" id="PTHR43479:SF11">
    <property type="entry name" value="ACREF_ENVCD OPERON REPRESSOR-RELATED"/>
    <property type="match status" value="1"/>
</dbReference>
<reference evidence="4" key="1">
    <citation type="submission" date="2022-09" db="EMBL/GenBank/DDBJ databases">
        <title>Diversity of Dellaglioa algida.</title>
        <authorList>
            <person name="Matthias E."/>
            <person name="Werum V."/>
        </authorList>
    </citation>
    <scope>NUCLEOTIDE SEQUENCE</scope>
    <source>
        <strain evidence="4">TMW 2.2523</strain>
    </source>
</reference>
<feature type="DNA-binding region" description="H-T-H motif" evidence="2">
    <location>
        <begin position="46"/>
        <end position="65"/>
    </location>
</feature>
<keyword evidence="5" id="KW-1185">Reference proteome</keyword>
<organism evidence="4 5">
    <name type="scientific">Dellaglioa carnosa</name>
    <dbReference type="NCBI Taxonomy" id="2995136"/>
    <lineage>
        <taxon>Bacteria</taxon>
        <taxon>Bacillati</taxon>
        <taxon>Bacillota</taxon>
        <taxon>Bacilli</taxon>
        <taxon>Lactobacillales</taxon>
        <taxon>Lactobacillaceae</taxon>
        <taxon>Dellaglioa</taxon>
    </lineage>
</organism>
<dbReference type="InterPro" id="IPR001647">
    <property type="entry name" value="HTH_TetR"/>
</dbReference>
<gene>
    <name evidence="4" type="ORF">N0K80_03900</name>
</gene>
<dbReference type="PRINTS" id="PR00455">
    <property type="entry name" value="HTHTETR"/>
</dbReference>
<keyword evidence="1 2" id="KW-0238">DNA-binding</keyword>
<dbReference type="EMBL" id="JANXLI010000002">
    <property type="protein sequence ID" value="MCZ2491295.1"/>
    <property type="molecule type" value="Genomic_DNA"/>
</dbReference>
<dbReference type="RefSeq" id="WP_269023826.1">
    <property type="nucleotide sequence ID" value="NZ_JANXKW010000002.1"/>
</dbReference>
<accession>A0ABT4JMG5</accession>
<dbReference type="InterPro" id="IPR009057">
    <property type="entry name" value="Homeodomain-like_sf"/>
</dbReference>
<evidence type="ECO:0000313" key="5">
    <source>
        <dbReference type="Proteomes" id="UP001081467"/>
    </source>
</evidence>
<dbReference type="PANTHER" id="PTHR43479">
    <property type="entry name" value="ACREF/ENVCD OPERON REPRESSOR-RELATED"/>
    <property type="match status" value="1"/>
</dbReference>